<gene>
    <name evidence="2" type="ORF">GRF29_28g414345</name>
</gene>
<dbReference type="Proteomes" id="UP001280581">
    <property type="component" value="Unassembled WGS sequence"/>
</dbReference>
<proteinExistence type="predicted"/>
<evidence type="ECO:0000256" key="1">
    <source>
        <dbReference type="SAM" id="MobiDB-lite"/>
    </source>
</evidence>
<evidence type="ECO:0000313" key="2">
    <source>
        <dbReference type="EMBL" id="KAK3213597.1"/>
    </source>
</evidence>
<sequence>MSNLPGKITQYLKGGPSTPTPQRTTSTEAYFSANVPLEGDRSSEVQTLSEGTNSGVSSTISFVVKKESVASSSREGSVLKAGYAKDDAPMSARAEQKVDKGNARKRRASDILIEADLQDAMAMSALMREMNEKGVGEEEKAGRLLEMQMRREEEREK</sequence>
<comment type="caution">
    <text evidence="2">The sequence shown here is derived from an EMBL/GenBank/DDBJ whole genome shotgun (WGS) entry which is preliminary data.</text>
</comment>
<dbReference type="AlphaFoldDB" id="A0AAN6M2C6"/>
<feature type="region of interest" description="Disordered" evidence="1">
    <location>
        <begin position="1"/>
        <end position="24"/>
    </location>
</feature>
<organism evidence="2 3">
    <name type="scientific">Pseudopithomyces chartarum</name>
    <dbReference type="NCBI Taxonomy" id="1892770"/>
    <lineage>
        <taxon>Eukaryota</taxon>
        <taxon>Fungi</taxon>
        <taxon>Dikarya</taxon>
        <taxon>Ascomycota</taxon>
        <taxon>Pezizomycotina</taxon>
        <taxon>Dothideomycetes</taxon>
        <taxon>Pleosporomycetidae</taxon>
        <taxon>Pleosporales</taxon>
        <taxon>Massarineae</taxon>
        <taxon>Didymosphaeriaceae</taxon>
        <taxon>Pseudopithomyces</taxon>
    </lineage>
</organism>
<accession>A0AAN6M2C6</accession>
<feature type="region of interest" description="Disordered" evidence="1">
    <location>
        <begin position="132"/>
        <end position="157"/>
    </location>
</feature>
<protein>
    <submittedName>
        <fullName evidence="2">Uncharacterized protein</fullName>
    </submittedName>
</protein>
<feature type="compositionally biased region" description="Basic and acidic residues" evidence="1">
    <location>
        <begin position="85"/>
        <end position="102"/>
    </location>
</feature>
<evidence type="ECO:0000313" key="3">
    <source>
        <dbReference type="Proteomes" id="UP001280581"/>
    </source>
</evidence>
<dbReference type="EMBL" id="WVTA01000004">
    <property type="protein sequence ID" value="KAK3213597.1"/>
    <property type="molecule type" value="Genomic_DNA"/>
</dbReference>
<feature type="region of interest" description="Disordered" evidence="1">
    <location>
        <begin position="85"/>
        <end position="105"/>
    </location>
</feature>
<name>A0AAN6M2C6_9PLEO</name>
<keyword evidence="3" id="KW-1185">Reference proteome</keyword>
<reference evidence="2 3" key="1">
    <citation type="submission" date="2021-02" db="EMBL/GenBank/DDBJ databases">
        <title>Genome assembly of Pseudopithomyces chartarum.</title>
        <authorList>
            <person name="Jauregui R."/>
            <person name="Singh J."/>
            <person name="Voisey C."/>
        </authorList>
    </citation>
    <scope>NUCLEOTIDE SEQUENCE [LARGE SCALE GENOMIC DNA]</scope>
    <source>
        <strain evidence="2 3">AGR01</strain>
    </source>
</reference>